<accession>A0A8H3YZB3</accession>
<reference evidence="6 7" key="1">
    <citation type="submission" date="2019-07" db="EMBL/GenBank/DDBJ databases">
        <title>Venturia inaequalis Genome Resource.</title>
        <authorList>
            <person name="Lichtner F.J."/>
        </authorList>
    </citation>
    <scope>NUCLEOTIDE SEQUENCE [LARGE SCALE GENOMIC DNA]</scope>
    <source>
        <strain evidence="6 7">DMI_063113</strain>
    </source>
</reference>
<dbReference type="AlphaFoldDB" id="A0A8H3YZB3"/>
<feature type="transmembrane region" description="Helical" evidence="4">
    <location>
        <begin position="381"/>
        <end position="405"/>
    </location>
</feature>
<dbReference type="PANTHER" id="PTHR11360:SF315">
    <property type="entry name" value="TRANSPORTER MCH2-RELATED"/>
    <property type="match status" value="1"/>
</dbReference>
<evidence type="ECO:0000313" key="6">
    <source>
        <dbReference type="EMBL" id="KAE9979374.1"/>
    </source>
</evidence>
<sequence length="456" mass="49645">MTTDAELTDKETPSLENLSEKGVEQKSDPDLGQTVEPERDPVSSYGWYGVFLAHYLSSNKFPEATRLQFAFVGGVSISMAMLISPVAMIATRKLGTRTTLFIGVFFETISLIGASFASRIWQLFLSQGICFGWGMGFLFVGSVGIIPQWFTVRRSLATGIGTAGSGVFGMVYSLATDAMIQNLGLAWAFRVLGIVSFAVNFTCAIIVRDRNKQLGTSLLAFDWRLFKRPEFVLLLGYGIFSMLGYIVLLFSLPNYAQSVGLTSRQGALIGALLNLGQGLGRPPIGYFSDSVGRINIAGIATFLSGLFALVIWIFAKSYGVLMFYALIGGTVAGTFWPTVAPVTAEVIGLKDLPAALSITWVVIALPTTFSEPIALEIAERTGHYLGAQLFTGFMYIIAALCLWFLKAWKLGEMERVAAVEHRSMDQLDAVNTSAVDISGVRTKSSVISRLLRWQKV</sequence>
<dbReference type="InterPro" id="IPR036259">
    <property type="entry name" value="MFS_trans_sf"/>
</dbReference>
<feature type="transmembrane region" description="Helical" evidence="4">
    <location>
        <begin position="296"/>
        <end position="315"/>
    </location>
</feature>
<evidence type="ECO:0000259" key="5">
    <source>
        <dbReference type="PROSITE" id="PS50850"/>
    </source>
</evidence>
<gene>
    <name evidence="6" type="ORF">EG327_007054</name>
</gene>
<evidence type="ECO:0000256" key="1">
    <source>
        <dbReference type="ARBA" id="ARBA00004141"/>
    </source>
</evidence>
<dbReference type="EMBL" id="WNWR01000416">
    <property type="protein sequence ID" value="KAE9979374.1"/>
    <property type="molecule type" value="Genomic_DNA"/>
</dbReference>
<comment type="subcellular location">
    <subcellularLocation>
        <location evidence="1">Membrane</location>
        <topology evidence="1">Multi-pass membrane protein</topology>
    </subcellularLocation>
</comment>
<keyword evidence="4" id="KW-0472">Membrane</keyword>
<feature type="transmembrane region" description="Helical" evidence="4">
    <location>
        <begin position="187"/>
        <end position="207"/>
    </location>
</feature>
<dbReference type="PROSITE" id="PS50850">
    <property type="entry name" value="MFS"/>
    <property type="match status" value="1"/>
</dbReference>
<dbReference type="GO" id="GO:0016020">
    <property type="term" value="C:membrane"/>
    <property type="evidence" value="ECO:0007669"/>
    <property type="project" value="UniProtKB-SubCell"/>
</dbReference>
<dbReference type="Proteomes" id="UP000490939">
    <property type="component" value="Unassembled WGS sequence"/>
</dbReference>
<feature type="transmembrane region" description="Helical" evidence="4">
    <location>
        <begin position="124"/>
        <end position="144"/>
    </location>
</feature>
<feature type="transmembrane region" description="Helical" evidence="4">
    <location>
        <begin position="67"/>
        <end position="88"/>
    </location>
</feature>
<comment type="caution">
    <text evidence="6">The sequence shown here is derived from an EMBL/GenBank/DDBJ whole genome shotgun (WGS) entry which is preliminary data.</text>
</comment>
<evidence type="ECO:0000313" key="7">
    <source>
        <dbReference type="Proteomes" id="UP000490939"/>
    </source>
</evidence>
<comment type="similarity">
    <text evidence="2">Belongs to the major facilitator superfamily. Monocarboxylate porter (TC 2.A.1.13) family.</text>
</comment>
<evidence type="ECO:0000256" key="4">
    <source>
        <dbReference type="SAM" id="Phobius"/>
    </source>
</evidence>
<feature type="compositionally biased region" description="Basic and acidic residues" evidence="3">
    <location>
        <begin position="7"/>
        <end position="29"/>
    </location>
</feature>
<feature type="transmembrane region" description="Helical" evidence="4">
    <location>
        <begin position="231"/>
        <end position="252"/>
    </location>
</feature>
<feature type="transmembrane region" description="Helical" evidence="4">
    <location>
        <begin position="100"/>
        <end position="118"/>
    </location>
</feature>
<evidence type="ECO:0000256" key="2">
    <source>
        <dbReference type="ARBA" id="ARBA00006727"/>
    </source>
</evidence>
<dbReference type="InterPro" id="IPR050327">
    <property type="entry name" value="Proton-linked_MCT"/>
</dbReference>
<feature type="domain" description="Major facilitator superfamily (MFS) profile" evidence="5">
    <location>
        <begin position="229"/>
        <end position="456"/>
    </location>
</feature>
<proteinExistence type="inferred from homology"/>
<dbReference type="InterPro" id="IPR020846">
    <property type="entry name" value="MFS_dom"/>
</dbReference>
<keyword evidence="4" id="KW-0812">Transmembrane</keyword>
<feature type="transmembrane region" description="Helical" evidence="4">
    <location>
        <begin position="321"/>
        <end position="340"/>
    </location>
</feature>
<dbReference type="SUPFAM" id="SSF103473">
    <property type="entry name" value="MFS general substrate transporter"/>
    <property type="match status" value="1"/>
</dbReference>
<dbReference type="Gene3D" id="1.20.1250.20">
    <property type="entry name" value="MFS general substrate transporter like domains"/>
    <property type="match status" value="2"/>
</dbReference>
<dbReference type="InterPro" id="IPR011701">
    <property type="entry name" value="MFS"/>
</dbReference>
<dbReference type="Pfam" id="PF07690">
    <property type="entry name" value="MFS_1"/>
    <property type="match status" value="1"/>
</dbReference>
<keyword evidence="4" id="KW-1133">Transmembrane helix</keyword>
<feature type="transmembrane region" description="Helical" evidence="4">
    <location>
        <begin position="156"/>
        <end position="175"/>
    </location>
</feature>
<feature type="region of interest" description="Disordered" evidence="3">
    <location>
        <begin position="1"/>
        <end position="40"/>
    </location>
</feature>
<dbReference type="GO" id="GO:0022857">
    <property type="term" value="F:transmembrane transporter activity"/>
    <property type="evidence" value="ECO:0007669"/>
    <property type="project" value="InterPro"/>
</dbReference>
<dbReference type="PANTHER" id="PTHR11360">
    <property type="entry name" value="MONOCARBOXYLATE TRANSPORTER"/>
    <property type="match status" value="1"/>
</dbReference>
<protein>
    <recommendedName>
        <fullName evidence="5">Major facilitator superfamily (MFS) profile domain-containing protein</fullName>
    </recommendedName>
</protein>
<organism evidence="6 7">
    <name type="scientific">Venturia inaequalis</name>
    <name type="common">Apple scab fungus</name>
    <dbReference type="NCBI Taxonomy" id="5025"/>
    <lineage>
        <taxon>Eukaryota</taxon>
        <taxon>Fungi</taxon>
        <taxon>Dikarya</taxon>
        <taxon>Ascomycota</taxon>
        <taxon>Pezizomycotina</taxon>
        <taxon>Dothideomycetes</taxon>
        <taxon>Pleosporomycetidae</taxon>
        <taxon>Venturiales</taxon>
        <taxon>Venturiaceae</taxon>
        <taxon>Venturia</taxon>
    </lineage>
</organism>
<evidence type="ECO:0000256" key="3">
    <source>
        <dbReference type="SAM" id="MobiDB-lite"/>
    </source>
</evidence>
<name>A0A8H3YZB3_VENIN</name>
<keyword evidence="7" id="KW-1185">Reference proteome</keyword>